<evidence type="ECO:0000313" key="4">
    <source>
        <dbReference type="Proteomes" id="UP000184287"/>
    </source>
</evidence>
<feature type="domain" description="DUF3347" evidence="2">
    <location>
        <begin position="35"/>
        <end position="115"/>
    </location>
</feature>
<feature type="chain" id="PRO_5009908947" description="DUF3347 domain-containing protein" evidence="1">
    <location>
        <begin position="22"/>
        <end position="158"/>
    </location>
</feature>
<dbReference type="AlphaFoldDB" id="A0A1M5B6X8"/>
<evidence type="ECO:0000313" key="3">
    <source>
        <dbReference type="EMBL" id="SHF38274.1"/>
    </source>
</evidence>
<gene>
    <name evidence="3" type="ORF">SAMN04488522_1021054</name>
</gene>
<dbReference type="RefSeq" id="WP_073231300.1">
    <property type="nucleotide sequence ID" value="NZ_FQUQ01000002.1"/>
</dbReference>
<dbReference type="Pfam" id="PF11827">
    <property type="entry name" value="DUF3347"/>
    <property type="match status" value="1"/>
</dbReference>
<dbReference type="STRING" id="288992.SAMN04488522_1021054"/>
<dbReference type="EMBL" id="FQUQ01000002">
    <property type="protein sequence ID" value="SHF38274.1"/>
    <property type="molecule type" value="Genomic_DNA"/>
</dbReference>
<evidence type="ECO:0000259" key="2">
    <source>
        <dbReference type="Pfam" id="PF11827"/>
    </source>
</evidence>
<reference evidence="4" key="1">
    <citation type="submission" date="2016-11" db="EMBL/GenBank/DDBJ databases">
        <authorList>
            <person name="Varghese N."/>
            <person name="Submissions S."/>
        </authorList>
    </citation>
    <scope>NUCLEOTIDE SEQUENCE [LARGE SCALE GENOMIC DNA]</scope>
    <source>
        <strain evidence="4">DSM 16990</strain>
    </source>
</reference>
<accession>A0A1M5B6X8</accession>
<keyword evidence="1" id="KW-0732">Signal</keyword>
<dbReference type="InterPro" id="IPR021782">
    <property type="entry name" value="DUF3347"/>
</dbReference>
<keyword evidence="4" id="KW-1185">Reference proteome</keyword>
<feature type="signal peptide" evidence="1">
    <location>
        <begin position="1"/>
        <end position="21"/>
    </location>
</feature>
<dbReference type="Proteomes" id="UP000184287">
    <property type="component" value="Unassembled WGS sequence"/>
</dbReference>
<organism evidence="3 4">
    <name type="scientific">Pedobacter caeni</name>
    <dbReference type="NCBI Taxonomy" id="288992"/>
    <lineage>
        <taxon>Bacteria</taxon>
        <taxon>Pseudomonadati</taxon>
        <taxon>Bacteroidota</taxon>
        <taxon>Sphingobacteriia</taxon>
        <taxon>Sphingobacteriales</taxon>
        <taxon>Sphingobacteriaceae</taxon>
        <taxon>Pedobacter</taxon>
    </lineage>
</organism>
<evidence type="ECO:0000256" key="1">
    <source>
        <dbReference type="SAM" id="SignalP"/>
    </source>
</evidence>
<proteinExistence type="predicted"/>
<name>A0A1M5B6X8_9SPHI</name>
<sequence>MKQIFLIVAFVATFSVQNGFAQNTNNNGSKAGQLLDLYYEIKDALVKGNPALAATKAEEFSKSAANVKDLPESDRKALLKDAAALSATKDLKEQRTSFAGFSEHMFALAQSVKLSADPIYKIYCPMKKVNWLSKESAIKNPYYGSAMLTCGKVTETLK</sequence>
<protein>
    <recommendedName>
        <fullName evidence="2">DUF3347 domain-containing protein</fullName>
    </recommendedName>
</protein>